<feature type="domain" description="ABC transmembrane type-1" evidence="6">
    <location>
        <begin position="1"/>
        <end position="65"/>
    </location>
</feature>
<dbReference type="GO" id="GO:0140359">
    <property type="term" value="F:ABC-type transporter activity"/>
    <property type="evidence" value="ECO:0007669"/>
    <property type="project" value="InterPro"/>
</dbReference>
<feature type="non-terminal residue" evidence="7">
    <location>
        <position position="1"/>
    </location>
</feature>
<keyword evidence="2 5" id="KW-0812">Transmembrane</keyword>
<evidence type="ECO:0000313" key="7">
    <source>
        <dbReference type="EMBL" id="PMC95965.1"/>
    </source>
</evidence>
<name>A0A2N6V9U8_9MICO</name>
<evidence type="ECO:0000256" key="2">
    <source>
        <dbReference type="ARBA" id="ARBA00022692"/>
    </source>
</evidence>
<dbReference type="EMBL" id="PNHK01000891">
    <property type="protein sequence ID" value="PMC95965.1"/>
    <property type="molecule type" value="Genomic_DNA"/>
</dbReference>
<dbReference type="Proteomes" id="UP000235598">
    <property type="component" value="Unassembled WGS sequence"/>
</dbReference>
<dbReference type="PROSITE" id="PS50929">
    <property type="entry name" value="ABC_TM1F"/>
    <property type="match status" value="1"/>
</dbReference>
<accession>A0A2N6V9U8</accession>
<keyword evidence="4 5" id="KW-0472">Membrane</keyword>
<organism evidence="7 8">
    <name type="scientific">Brevibacterium paucivorans</name>
    <dbReference type="NCBI Taxonomy" id="170994"/>
    <lineage>
        <taxon>Bacteria</taxon>
        <taxon>Bacillati</taxon>
        <taxon>Actinomycetota</taxon>
        <taxon>Actinomycetes</taxon>
        <taxon>Micrococcales</taxon>
        <taxon>Brevibacteriaceae</taxon>
        <taxon>Brevibacterium</taxon>
    </lineage>
</organism>
<evidence type="ECO:0000313" key="8">
    <source>
        <dbReference type="Proteomes" id="UP000235598"/>
    </source>
</evidence>
<dbReference type="GO" id="GO:0005886">
    <property type="term" value="C:plasma membrane"/>
    <property type="evidence" value="ECO:0007669"/>
    <property type="project" value="UniProtKB-SubCell"/>
</dbReference>
<dbReference type="AlphaFoldDB" id="A0A2N6V9U8"/>
<dbReference type="Gene3D" id="1.20.1560.10">
    <property type="entry name" value="ABC transporter type 1, transmembrane domain"/>
    <property type="match status" value="1"/>
</dbReference>
<feature type="transmembrane region" description="Helical" evidence="5">
    <location>
        <begin position="6"/>
        <end position="29"/>
    </location>
</feature>
<dbReference type="SUPFAM" id="SSF90123">
    <property type="entry name" value="ABC transporter transmembrane region"/>
    <property type="match status" value="1"/>
</dbReference>
<proteinExistence type="predicted"/>
<dbReference type="InterPro" id="IPR036640">
    <property type="entry name" value="ABC1_TM_sf"/>
</dbReference>
<reference evidence="7 8" key="1">
    <citation type="submission" date="2017-09" db="EMBL/GenBank/DDBJ databases">
        <title>Bacterial strain isolated from the female urinary microbiota.</title>
        <authorList>
            <person name="Thomas-White K."/>
            <person name="Kumar N."/>
            <person name="Forster S."/>
            <person name="Putonti C."/>
            <person name="Lawley T."/>
            <person name="Wolfe A.J."/>
        </authorList>
    </citation>
    <scope>NUCLEOTIDE SEQUENCE [LARGE SCALE GENOMIC DNA]</scope>
    <source>
        <strain evidence="7 8">UMB1301</strain>
    </source>
</reference>
<comment type="subcellular location">
    <subcellularLocation>
        <location evidence="1">Cell membrane</location>
        <topology evidence="1">Multi-pass membrane protein</topology>
    </subcellularLocation>
</comment>
<keyword evidence="3 5" id="KW-1133">Transmembrane helix</keyword>
<protein>
    <recommendedName>
        <fullName evidence="6">ABC transmembrane type-1 domain-containing protein</fullName>
    </recommendedName>
</protein>
<gene>
    <name evidence="7" type="ORF">CJ199_16715</name>
</gene>
<comment type="caution">
    <text evidence="7">The sequence shown here is derived from an EMBL/GenBank/DDBJ whole genome shotgun (WGS) entry which is preliminary data.</text>
</comment>
<evidence type="ECO:0000259" key="6">
    <source>
        <dbReference type="PROSITE" id="PS50929"/>
    </source>
</evidence>
<sequence>RSLLTYQAVSTAVSILYLGALAAVAGWMAMHGTITPGQLITVVGLAQFLQASLDHIGTFGANWAHSCSPAAFDTTSPSSDPILLDSCATVVDLTA</sequence>
<feature type="non-terminal residue" evidence="7">
    <location>
        <position position="95"/>
    </location>
</feature>
<evidence type="ECO:0000256" key="5">
    <source>
        <dbReference type="SAM" id="Phobius"/>
    </source>
</evidence>
<dbReference type="InterPro" id="IPR011527">
    <property type="entry name" value="ABC1_TM_dom"/>
</dbReference>
<dbReference type="GO" id="GO:0005524">
    <property type="term" value="F:ATP binding"/>
    <property type="evidence" value="ECO:0007669"/>
    <property type="project" value="InterPro"/>
</dbReference>
<evidence type="ECO:0000256" key="4">
    <source>
        <dbReference type="ARBA" id="ARBA00023136"/>
    </source>
</evidence>
<evidence type="ECO:0000256" key="1">
    <source>
        <dbReference type="ARBA" id="ARBA00004651"/>
    </source>
</evidence>
<evidence type="ECO:0000256" key="3">
    <source>
        <dbReference type="ARBA" id="ARBA00022989"/>
    </source>
</evidence>